<organism evidence="1">
    <name type="scientific">Vibrio phage P018-4</name>
    <dbReference type="NCBI Taxonomy" id="3229728"/>
    <lineage>
        <taxon>Viruses</taxon>
        <taxon>Duplodnaviria</taxon>
        <taxon>Heunggongvirae</taxon>
        <taxon>Uroviricota</taxon>
        <taxon>Caudoviricetes</taxon>
    </lineage>
</organism>
<protein>
    <submittedName>
        <fullName evidence="1">Uncharacterized protein</fullName>
    </submittedName>
</protein>
<sequence length="55" mass="6521">MKIKTRLFHGVPTFAQLDEIYTNCAVDNEKVKVIYNDGYYLLQRYGKSMIRKCIM</sequence>
<proteinExistence type="predicted"/>
<name>A0AB39AJF4_9CAUD</name>
<accession>A0AB39AJF4</accession>
<dbReference type="EMBL" id="PP934186">
    <property type="protein sequence ID" value="XDG30938.1"/>
    <property type="molecule type" value="Genomic_DNA"/>
</dbReference>
<evidence type="ECO:0000313" key="1">
    <source>
        <dbReference type="EMBL" id="XDG30938.1"/>
    </source>
</evidence>
<reference evidence="1" key="1">
    <citation type="submission" date="2024-06" db="EMBL/GenBank/DDBJ databases">
        <authorList>
            <person name="Yang R."/>
        </authorList>
    </citation>
    <scope>NUCLEOTIDE SEQUENCE</scope>
</reference>